<dbReference type="Pfam" id="PF12822">
    <property type="entry name" value="ECF_trnsprt"/>
    <property type="match status" value="1"/>
</dbReference>
<evidence type="ECO:0000313" key="2">
    <source>
        <dbReference type="EMBL" id="PFG32939.1"/>
    </source>
</evidence>
<comment type="caution">
    <text evidence="2">The sequence shown here is derived from an EMBL/GenBank/DDBJ whole genome shotgun (WGS) entry which is preliminary data.</text>
</comment>
<dbReference type="AlphaFoldDB" id="A0A2A9E422"/>
<keyword evidence="1" id="KW-0472">Membrane</keyword>
<dbReference type="RefSeq" id="WP_245862084.1">
    <property type="nucleotide sequence ID" value="NZ_PDJG01000001.1"/>
</dbReference>
<sequence length="272" mass="28438">MTARPQAPVLDAGRTRGPRAASALLLTVASVLGLAMFCWPLVASVLPRSSGQSAPWLVLVLLPVLLVLVLAQLGSDGLDARSLAMLGVLCAVNAALRLVSAGAGGIELVFFLLVLAGYVFGPTFGFLLGALSLFASALLTAGVGPWLPFQMFAAGWIGLGAGALGNLLAGRVRPRGRRELAALAVYAVVVAYVFGALMNLWFWPFALGGDTRISYVPGGGLAENLRRFVTFTLVTSLPWDTVRAVTNVVAVVVLGRPVLGTLRRARRRGSFG</sequence>
<name>A0A2A9E422_9MICO</name>
<dbReference type="InterPro" id="IPR024529">
    <property type="entry name" value="ECF_trnsprt_substrate-spec"/>
</dbReference>
<keyword evidence="1" id="KW-0812">Transmembrane</keyword>
<dbReference type="Proteomes" id="UP000225548">
    <property type="component" value="Unassembled WGS sequence"/>
</dbReference>
<proteinExistence type="predicted"/>
<organism evidence="2 3">
    <name type="scientific">Sanguibacter antarcticus</name>
    <dbReference type="NCBI Taxonomy" id="372484"/>
    <lineage>
        <taxon>Bacteria</taxon>
        <taxon>Bacillati</taxon>
        <taxon>Actinomycetota</taxon>
        <taxon>Actinomycetes</taxon>
        <taxon>Micrococcales</taxon>
        <taxon>Sanguibacteraceae</taxon>
        <taxon>Sanguibacter</taxon>
    </lineage>
</organism>
<dbReference type="GO" id="GO:0022857">
    <property type="term" value="F:transmembrane transporter activity"/>
    <property type="evidence" value="ECO:0007669"/>
    <property type="project" value="InterPro"/>
</dbReference>
<feature type="transmembrane region" description="Helical" evidence="1">
    <location>
        <begin position="54"/>
        <end position="74"/>
    </location>
</feature>
<feature type="transmembrane region" description="Helical" evidence="1">
    <location>
        <begin position="147"/>
        <end position="168"/>
    </location>
</feature>
<reference evidence="2 3" key="1">
    <citation type="submission" date="2017-10" db="EMBL/GenBank/DDBJ databases">
        <title>Sequencing the genomes of 1000 actinobacteria strains.</title>
        <authorList>
            <person name="Klenk H.-P."/>
        </authorList>
    </citation>
    <scope>NUCLEOTIDE SEQUENCE [LARGE SCALE GENOMIC DNA]</scope>
    <source>
        <strain evidence="2 3">DSM 18966</strain>
    </source>
</reference>
<gene>
    <name evidence="2" type="ORF">ATL42_0791</name>
</gene>
<keyword evidence="1" id="KW-1133">Transmembrane helix</keyword>
<feature type="transmembrane region" description="Helical" evidence="1">
    <location>
        <begin position="20"/>
        <end position="42"/>
    </location>
</feature>
<accession>A0A2A9E422</accession>
<dbReference type="InterPro" id="IPR017196">
    <property type="entry name" value="ECF_substrate-spec_UCP037395"/>
</dbReference>
<evidence type="ECO:0000313" key="3">
    <source>
        <dbReference type="Proteomes" id="UP000225548"/>
    </source>
</evidence>
<dbReference type="PIRSF" id="PIRSF037395">
    <property type="entry name" value="UCP037395_ABCper"/>
    <property type="match status" value="1"/>
</dbReference>
<evidence type="ECO:0000256" key="1">
    <source>
        <dbReference type="SAM" id="Phobius"/>
    </source>
</evidence>
<dbReference type="EMBL" id="PDJG01000001">
    <property type="protein sequence ID" value="PFG32939.1"/>
    <property type="molecule type" value="Genomic_DNA"/>
</dbReference>
<feature type="transmembrane region" description="Helical" evidence="1">
    <location>
        <begin position="180"/>
        <end position="202"/>
    </location>
</feature>
<dbReference type="Gene3D" id="1.10.1760.20">
    <property type="match status" value="1"/>
</dbReference>
<protein>
    <submittedName>
        <fullName evidence="2">Energy-coupling factor transport system substrate-specific component</fullName>
    </submittedName>
</protein>
<keyword evidence="3" id="KW-1185">Reference proteome</keyword>
<feature type="transmembrane region" description="Helical" evidence="1">
    <location>
        <begin position="241"/>
        <end position="259"/>
    </location>
</feature>
<feature type="transmembrane region" description="Helical" evidence="1">
    <location>
        <begin position="108"/>
        <end position="135"/>
    </location>
</feature>